<reference evidence="2 3" key="1">
    <citation type="submission" date="2020-07" db="EMBL/GenBank/DDBJ databases">
        <title>Sequencing the genomes of 1000 actinobacteria strains.</title>
        <authorList>
            <person name="Klenk H.-P."/>
        </authorList>
    </citation>
    <scope>NUCLEOTIDE SEQUENCE [LARGE SCALE GENOMIC DNA]</scope>
    <source>
        <strain evidence="2 3">DSM 23141</strain>
    </source>
</reference>
<accession>A0A852YGF5</accession>
<evidence type="ECO:0000256" key="1">
    <source>
        <dbReference type="SAM" id="Phobius"/>
    </source>
</evidence>
<protein>
    <submittedName>
        <fullName evidence="2">Uncharacterized protein</fullName>
    </submittedName>
</protein>
<comment type="caution">
    <text evidence="2">The sequence shown here is derived from an EMBL/GenBank/DDBJ whole genome shotgun (WGS) entry which is preliminary data.</text>
</comment>
<keyword evidence="1" id="KW-1133">Transmembrane helix</keyword>
<dbReference type="EMBL" id="JACBZY010000001">
    <property type="protein sequence ID" value="NYG98897.1"/>
    <property type="molecule type" value="Genomic_DNA"/>
</dbReference>
<dbReference type="AlphaFoldDB" id="A0A852YGF5"/>
<evidence type="ECO:0000313" key="2">
    <source>
        <dbReference type="EMBL" id="NYG98897.1"/>
    </source>
</evidence>
<proteinExistence type="predicted"/>
<feature type="transmembrane region" description="Helical" evidence="1">
    <location>
        <begin position="24"/>
        <end position="51"/>
    </location>
</feature>
<organism evidence="2 3">
    <name type="scientific">Schumannella luteola</name>
    <dbReference type="NCBI Taxonomy" id="472059"/>
    <lineage>
        <taxon>Bacteria</taxon>
        <taxon>Bacillati</taxon>
        <taxon>Actinomycetota</taxon>
        <taxon>Actinomycetes</taxon>
        <taxon>Micrococcales</taxon>
        <taxon>Microbacteriaceae</taxon>
        <taxon>Schumannella</taxon>
    </lineage>
</organism>
<gene>
    <name evidence="2" type="ORF">BJ979_001523</name>
</gene>
<dbReference type="Proteomes" id="UP000553888">
    <property type="component" value="Unassembled WGS sequence"/>
</dbReference>
<name>A0A852YGF5_9MICO</name>
<evidence type="ECO:0000313" key="3">
    <source>
        <dbReference type="Proteomes" id="UP000553888"/>
    </source>
</evidence>
<dbReference type="RefSeq" id="WP_179566755.1">
    <property type="nucleotide sequence ID" value="NZ_JACBZY010000001.1"/>
</dbReference>
<sequence length="259" mass="27199">MARRTDHREPARPPTPTALALRPFGYLGAALAWAALAALGVMLYTLLPSMIEPPLSSAPGLRVLGVDVGETIAFVIGMGLGAIMIGFLLLVIPLAAGGLAILSLTYVVRSLRPAYRGERLSMTRWDADAIGPVRLGGTLLTHERGPLRRFSGIGGGVALSLLPVRQTRWSAFWSVLVVSCFTPGFRTVLSSGVWGVAYLVTVGWMAWPVPAGSEPIWVGVSVVLGVAALVLVGLSWRHSVLGGRDADAGTTGDAGVVKR</sequence>
<keyword evidence="1" id="KW-0472">Membrane</keyword>
<feature type="transmembrane region" description="Helical" evidence="1">
    <location>
        <begin position="216"/>
        <end position="236"/>
    </location>
</feature>
<keyword evidence="1" id="KW-0812">Transmembrane</keyword>
<feature type="transmembrane region" description="Helical" evidence="1">
    <location>
        <begin position="71"/>
        <end position="102"/>
    </location>
</feature>
<keyword evidence="3" id="KW-1185">Reference proteome</keyword>